<dbReference type="EMBL" id="BAAAMQ010000011">
    <property type="protein sequence ID" value="GAA2108110.1"/>
    <property type="molecule type" value="Genomic_DNA"/>
</dbReference>
<comment type="caution">
    <text evidence="1">The sequence shown here is derived from an EMBL/GenBank/DDBJ whole genome shotgun (WGS) entry which is preliminary data.</text>
</comment>
<evidence type="ECO:0000313" key="2">
    <source>
        <dbReference type="Proteomes" id="UP001501161"/>
    </source>
</evidence>
<organism evidence="1 2">
    <name type="scientific">Nocardioides furvisabuli</name>
    <dbReference type="NCBI Taxonomy" id="375542"/>
    <lineage>
        <taxon>Bacteria</taxon>
        <taxon>Bacillati</taxon>
        <taxon>Actinomycetota</taxon>
        <taxon>Actinomycetes</taxon>
        <taxon>Propionibacteriales</taxon>
        <taxon>Nocardioidaceae</taxon>
        <taxon>Nocardioides</taxon>
    </lineage>
</organism>
<name>A0ABP5IZ07_9ACTN</name>
<dbReference type="Proteomes" id="UP001501161">
    <property type="component" value="Unassembled WGS sequence"/>
</dbReference>
<accession>A0ABP5IZ07</accession>
<dbReference type="RefSeq" id="WP_231251680.1">
    <property type="nucleotide sequence ID" value="NZ_BAAAMQ010000011.1"/>
</dbReference>
<reference evidence="2" key="1">
    <citation type="journal article" date="2019" name="Int. J. Syst. Evol. Microbiol.">
        <title>The Global Catalogue of Microorganisms (GCM) 10K type strain sequencing project: providing services to taxonomists for standard genome sequencing and annotation.</title>
        <authorList>
            <consortium name="The Broad Institute Genomics Platform"/>
            <consortium name="The Broad Institute Genome Sequencing Center for Infectious Disease"/>
            <person name="Wu L."/>
            <person name="Ma J."/>
        </authorList>
    </citation>
    <scope>NUCLEOTIDE SEQUENCE [LARGE SCALE GENOMIC DNA]</scope>
    <source>
        <strain evidence="2">JCM 13813</strain>
    </source>
</reference>
<protein>
    <recommendedName>
        <fullName evidence="3">Transcriptional regulator, AbiEi antitoxin, Type IV TA system</fullName>
    </recommendedName>
</protein>
<evidence type="ECO:0008006" key="3">
    <source>
        <dbReference type="Google" id="ProtNLM"/>
    </source>
</evidence>
<evidence type="ECO:0000313" key="1">
    <source>
        <dbReference type="EMBL" id="GAA2108110.1"/>
    </source>
</evidence>
<keyword evidence="2" id="KW-1185">Reference proteome</keyword>
<gene>
    <name evidence="1" type="ORF">GCM10009726_22150</name>
</gene>
<sequence length="333" mass="36816">MYLPAFSLLRRQHGLITHAQALELVPHRGDVRRLVRAGRLVPVRRGVLADREVWDAAEPYRERPLLRIRAATLTLQATSYVFSHDSSSIVLEMGAPAPASALIHISRAKVHGDAVRAGIKHHRAPYVRAEVVQVAGLRLLDPARTALDMAREHGRAAGLAACDAALRLGVTRDELAEAFARMHCWPGSTVMRWCIEHADAGAESYLESVGRELVLELGVGVPHAQFGISDGRREAWCDLRVGRHVFEVDGLLKYPEDPAAARQVLRKEKERQDFLGGFKLGVSRITSYDCGAGRQAALARLHREQSDTCRRFGTSIDDLAPYVLPASQRRRSG</sequence>
<proteinExistence type="predicted"/>